<dbReference type="AlphaFoldDB" id="A0A0A8YQX4"/>
<protein>
    <submittedName>
        <fullName evidence="1">Uncharacterized protein</fullName>
    </submittedName>
</protein>
<name>A0A0A8YQX4_ARUDO</name>
<organism evidence="1">
    <name type="scientific">Arundo donax</name>
    <name type="common">Giant reed</name>
    <name type="synonym">Donax arundinaceus</name>
    <dbReference type="NCBI Taxonomy" id="35708"/>
    <lineage>
        <taxon>Eukaryota</taxon>
        <taxon>Viridiplantae</taxon>
        <taxon>Streptophyta</taxon>
        <taxon>Embryophyta</taxon>
        <taxon>Tracheophyta</taxon>
        <taxon>Spermatophyta</taxon>
        <taxon>Magnoliopsida</taxon>
        <taxon>Liliopsida</taxon>
        <taxon>Poales</taxon>
        <taxon>Poaceae</taxon>
        <taxon>PACMAD clade</taxon>
        <taxon>Arundinoideae</taxon>
        <taxon>Arundineae</taxon>
        <taxon>Arundo</taxon>
    </lineage>
</organism>
<accession>A0A0A8YQX4</accession>
<evidence type="ECO:0000313" key="1">
    <source>
        <dbReference type="EMBL" id="JAD24777.1"/>
    </source>
</evidence>
<proteinExistence type="predicted"/>
<sequence>MRPAARTFTVKEPANVKILVFFQGTSANRGKWPSVVYGASHMIMIRSKKNYYRITSN</sequence>
<dbReference type="EMBL" id="GBRH01273118">
    <property type="protein sequence ID" value="JAD24777.1"/>
    <property type="molecule type" value="Transcribed_RNA"/>
</dbReference>
<reference evidence="1" key="2">
    <citation type="journal article" date="2015" name="Data Brief">
        <title>Shoot transcriptome of the giant reed, Arundo donax.</title>
        <authorList>
            <person name="Barrero R.A."/>
            <person name="Guerrero F.D."/>
            <person name="Moolhuijzen P."/>
            <person name="Goolsby J.A."/>
            <person name="Tidwell J."/>
            <person name="Bellgard S.E."/>
            <person name="Bellgard M.I."/>
        </authorList>
    </citation>
    <scope>NUCLEOTIDE SEQUENCE</scope>
    <source>
        <tissue evidence="1">Shoot tissue taken approximately 20 cm above the soil surface</tissue>
    </source>
</reference>
<reference evidence="1" key="1">
    <citation type="submission" date="2014-09" db="EMBL/GenBank/DDBJ databases">
        <authorList>
            <person name="Magalhaes I.L.F."/>
            <person name="Oliveira U."/>
            <person name="Santos F.R."/>
            <person name="Vidigal T.H.D.A."/>
            <person name="Brescovit A.D."/>
            <person name="Santos A.J."/>
        </authorList>
    </citation>
    <scope>NUCLEOTIDE SEQUENCE</scope>
    <source>
        <tissue evidence="1">Shoot tissue taken approximately 20 cm above the soil surface</tissue>
    </source>
</reference>